<feature type="chain" id="PRO_5031247259" description="DUF1326 domain-containing protein" evidence="1">
    <location>
        <begin position="21"/>
        <end position="177"/>
    </location>
</feature>
<sequence length="177" mass="19544">MRVALSAIGLLILLQTPGFAEITAGIDSTKNYWSFSEESCGCEPCDQGCDDPPSSFDFSLVFIFHPLSELGLDTPYGVVPLGDSHIDSVKVAPSEGYVGGILSKFNERLEVGRLYVLKTADEGHALLKFTFLAEDPFGFNFYVFEFKYQDDGTGIFDKSVTTQGRTWGYIKQNLPKN</sequence>
<proteinExistence type="predicted"/>
<name>A0A7Y2EBG7_UNCEI</name>
<gene>
    <name evidence="2" type="ORF">HKN21_13875</name>
</gene>
<dbReference type="AlphaFoldDB" id="A0A7Y2EBG7"/>
<keyword evidence="1" id="KW-0732">Signal</keyword>
<evidence type="ECO:0000313" key="3">
    <source>
        <dbReference type="Proteomes" id="UP000547674"/>
    </source>
</evidence>
<feature type="signal peptide" evidence="1">
    <location>
        <begin position="1"/>
        <end position="20"/>
    </location>
</feature>
<comment type="caution">
    <text evidence="2">The sequence shown here is derived from an EMBL/GenBank/DDBJ whole genome shotgun (WGS) entry which is preliminary data.</text>
</comment>
<evidence type="ECO:0008006" key="4">
    <source>
        <dbReference type="Google" id="ProtNLM"/>
    </source>
</evidence>
<evidence type="ECO:0000313" key="2">
    <source>
        <dbReference type="EMBL" id="NNF07847.1"/>
    </source>
</evidence>
<evidence type="ECO:0000256" key="1">
    <source>
        <dbReference type="SAM" id="SignalP"/>
    </source>
</evidence>
<protein>
    <recommendedName>
        <fullName evidence="4">DUF1326 domain-containing protein</fullName>
    </recommendedName>
</protein>
<accession>A0A7Y2EBG7</accession>
<dbReference type="EMBL" id="JABDJR010000557">
    <property type="protein sequence ID" value="NNF07847.1"/>
    <property type="molecule type" value="Genomic_DNA"/>
</dbReference>
<organism evidence="2 3">
    <name type="scientific">Eiseniibacteriota bacterium</name>
    <dbReference type="NCBI Taxonomy" id="2212470"/>
    <lineage>
        <taxon>Bacteria</taxon>
        <taxon>Candidatus Eiseniibacteriota</taxon>
    </lineage>
</organism>
<reference evidence="2 3" key="1">
    <citation type="submission" date="2020-03" db="EMBL/GenBank/DDBJ databases">
        <title>Metabolic flexibility allows generalist bacteria to become dominant in a frequently disturbed ecosystem.</title>
        <authorList>
            <person name="Chen Y.-J."/>
            <person name="Leung P.M."/>
            <person name="Bay S.K."/>
            <person name="Hugenholtz P."/>
            <person name="Kessler A.J."/>
            <person name="Shelley G."/>
            <person name="Waite D.W."/>
            <person name="Cook P.L."/>
            <person name="Greening C."/>
        </authorList>
    </citation>
    <scope>NUCLEOTIDE SEQUENCE [LARGE SCALE GENOMIC DNA]</scope>
    <source>
        <strain evidence="2">SS_bin_28</strain>
    </source>
</reference>
<dbReference type="Proteomes" id="UP000547674">
    <property type="component" value="Unassembled WGS sequence"/>
</dbReference>